<dbReference type="Gene3D" id="3.40.50.12780">
    <property type="entry name" value="N-terminal domain of ligase-like"/>
    <property type="match status" value="1"/>
</dbReference>
<dbReference type="InterPro" id="IPR025110">
    <property type="entry name" value="AMP-bd_C"/>
</dbReference>
<keyword evidence="13" id="KW-0445">Lipid transport</keyword>
<feature type="non-terminal residue" evidence="22">
    <location>
        <position position="1"/>
    </location>
</feature>
<dbReference type="PANTHER" id="PTHR43107">
    <property type="entry name" value="LONG-CHAIN FATTY ACID TRANSPORT PROTEIN"/>
    <property type="match status" value="1"/>
</dbReference>
<evidence type="ECO:0000256" key="12">
    <source>
        <dbReference type="ARBA" id="ARBA00022989"/>
    </source>
</evidence>
<feature type="domain" description="AMP-binding enzyme C-terminal" evidence="21">
    <location>
        <begin position="533"/>
        <end position="604"/>
    </location>
</feature>
<evidence type="ECO:0000259" key="21">
    <source>
        <dbReference type="Pfam" id="PF13193"/>
    </source>
</evidence>
<dbReference type="Proteomes" id="UP000775872">
    <property type="component" value="Unassembled WGS sequence"/>
</dbReference>
<comment type="similarity">
    <text evidence="4">Belongs to the ATP-dependent AMP-binding enzyme family.</text>
</comment>
<dbReference type="Gene3D" id="3.30.300.30">
    <property type="match status" value="1"/>
</dbReference>
<evidence type="ECO:0000256" key="1">
    <source>
        <dbReference type="ARBA" id="ARBA00004502"/>
    </source>
</evidence>
<comment type="caution">
    <text evidence="22">The sequence shown here is derived from an EMBL/GenBank/DDBJ whole genome shotgun (WGS) entry which is preliminary data.</text>
</comment>
<dbReference type="GO" id="GO:0005524">
    <property type="term" value="F:ATP binding"/>
    <property type="evidence" value="ECO:0007669"/>
    <property type="project" value="UniProtKB-KW"/>
</dbReference>
<evidence type="ECO:0000259" key="20">
    <source>
        <dbReference type="Pfam" id="PF00501"/>
    </source>
</evidence>
<dbReference type="Pfam" id="PF13193">
    <property type="entry name" value="AMP-binding_C"/>
    <property type="match status" value="1"/>
</dbReference>
<keyword evidence="11" id="KW-0067">ATP-binding</keyword>
<evidence type="ECO:0000256" key="15">
    <source>
        <dbReference type="ARBA" id="ARBA00023140"/>
    </source>
</evidence>
<dbReference type="FunFam" id="3.40.50.12780:FF:000019">
    <property type="entry name" value="Long-chain fatty acid transporter"/>
    <property type="match status" value="1"/>
</dbReference>
<keyword evidence="23" id="KW-1185">Reference proteome</keyword>
<dbReference type="GO" id="GO:0004467">
    <property type="term" value="F:long-chain fatty acid-CoA ligase activity"/>
    <property type="evidence" value="ECO:0007669"/>
    <property type="project" value="TreeGrafter"/>
</dbReference>
<evidence type="ECO:0000256" key="14">
    <source>
        <dbReference type="ARBA" id="ARBA00023136"/>
    </source>
</evidence>
<dbReference type="OrthoDB" id="10253869at2759"/>
<reference evidence="23" key="1">
    <citation type="submission" date="2019-06" db="EMBL/GenBank/DDBJ databases">
        <authorList>
            <person name="Broberg M."/>
        </authorList>
    </citation>
    <scope>NUCLEOTIDE SEQUENCE [LARGE SCALE GENOMIC DNA]</scope>
</reference>
<dbReference type="GO" id="GO:0005324">
    <property type="term" value="F:long-chain fatty acid transmembrane transporter activity"/>
    <property type="evidence" value="ECO:0007669"/>
    <property type="project" value="TreeGrafter"/>
</dbReference>
<organism evidence="22 23">
    <name type="scientific">Clonostachys solani</name>
    <dbReference type="NCBI Taxonomy" id="160281"/>
    <lineage>
        <taxon>Eukaryota</taxon>
        <taxon>Fungi</taxon>
        <taxon>Dikarya</taxon>
        <taxon>Ascomycota</taxon>
        <taxon>Pezizomycotina</taxon>
        <taxon>Sordariomycetes</taxon>
        <taxon>Hypocreomycetidae</taxon>
        <taxon>Hypocreales</taxon>
        <taxon>Bionectriaceae</taxon>
        <taxon>Clonostachys</taxon>
    </lineage>
</organism>
<evidence type="ECO:0000256" key="11">
    <source>
        <dbReference type="ARBA" id="ARBA00022840"/>
    </source>
</evidence>
<dbReference type="PROSITE" id="PS00455">
    <property type="entry name" value="AMP_BINDING"/>
    <property type="match status" value="1"/>
</dbReference>
<evidence type="ECO:0000256" key="13">
    <source>
        <dbReference type="ARBA" id="ARBA00023055"/>
    </source>
</evidence>
<evidence type="ECO:0000256" key="8">
    <source>
        <dbReference type="ARBA" id="ARBA00022677"/>
    </source>
</evidence>
<keyword evidence="12" id="KW-1133">Transmembrane helix</keyword>
<dbReference type="AlphaFoldDB" id="A0A9N9ZCC0"/>
<comment type="catalytic activity">
    <reaction evidence="16">
        <text>a very long-chain fatty acid + ATP + CoA = a very long-chain fatty acyl-CoA + AMP + diphosphate</text>
        <dbReference type="Rhea" id="RHEA:54536"/>
        <dbReference type="ChEBI" id="CHEBI:30616"/>
        <dbReference type="ChEBI" id="CHEBI:33019"/>
        <dbReference type="ChEBI" id="CHEBI:57287"/>
        <dbReference type="ChEBI" id="CHEBI:58950"/>
        <dbReference type="ChEBI" id="CHEBI:138261"/>
        <dbReference type="ChEBI" id="CHEBI:456215"/>
    </reaction>
</comment>
<dbReference type="GO" id="GO:0005778">
    <property type="term" value="C:peroxisomal membrane"/>
    <property type="evidence" value="ECO:0007669"/>
    <property type="project" value="UniProtKB-SubCell"/>
</dbReference>
<keyword evidence="8" id="KW-0551">Lipid droplet</keyword>
<evidence type="ECO:0000256" key="4">
    <source>
        <dbReference type="ARBA" id="ARBA00006432"/>
    </source>
</evidence>
<keyword evidence="9" id="KW-0812">Transmembrane</keyword>
<dbReference type="GO" id="GO:0009898">
    <property type="term" value="C:cytoplasmic side of plasma membrane"/>
    <property type="evidence" value="ECO:0007669"/>
    <property type="project" value="TreeGrafter"/>
</dbReference>
<evidence type="ECO:0000256" key="7">
    <source>
        <dbReference type="ARBA" id="ARBA00022598"/>
    </source>
</evidence>
<dbReference type="GO" id="GO:0044539">
    <property type="term" value="P:long-chain fatty acid import into cell"/>
    <property type="evidence" value="ECO:0007669"/>
    <property type="project" value="TreeGrafter"/>
</dbReference>
<dbReference type="Pfam" id="PF00501">
    <property type="entry name" value="AMP-binding"/>
    <property type="match status" value="1"/>
</dbReference>
<dbReference type="InterPro" id="IPR042099">
    <property type="entry name" value="ANL_N_sf"/>
</dbReference>
<evidence type="ECO:0000256" key="5">
    <source>
        <dbReference type="ARBA" id="ARBA00022448"/>
    </source>
</evidence>
<sequence length="660" mass="72656">VRGPTPYKPNLNSISLHLQAPQRQHAHLDAVSLASVAAPAAALAAAAYINAKASVWWDINLIGGSVTSSARFIYRQHADRLSMFYVLERWARSASHADKPFVLFEGRSWTFAQVYDKVLRYSTWLRLAHGVRPGHIVATDLQNSDQYVFVWFALWALGAKPACINYNLQGKPLIHCIKASDAKLCIIDANVASNFDDEVRQELEGVTCLVFTPEVEVEASAAEPLRVPDEDRSQKSYTEMAMLVFTSGTTGLPKPAIVSWGKCIAGGGMGQALIGLRNDDIVYTCMPLYHSSAAVISFISCLETGTTQAIGRKFSTRTFWDEVRACNATIIQYVGETLRYLLTTPSQLDPATGESMDRRHSVRMAFGNGLRPDVWARFKDRFAIDTIAELYAATEGPFGTFNRSSNPYAQNAIGRFGTLYNALISRSVALVAVDWDTHLPRRDPSTGFASRVSPGDPGEAIFRLPADISTRFQGYYKNPAANSSKILRDVFTKGDAWYRTGDVLRWQADGLVFFHDRIGDTYRWKSENVSTAEVAQVLGLHPSVREANVYGVQLPHHDGRAGCAALSIDPSSGDEAAAMASLASFARRSLPRYAVPLFLRVVDGEPGGHATGTNKQQKMDLRSAGVRPGGEGRVYWLGEDAYVPFGEKEWRELEGGRVKL</sequence>
<keyword evidence="6" id="KW-1003">Cell membrane</keyword>
<evidence type="ECO:0000256" key="2">
    <source>
        <dbReference type="ARBA" id="ARBA00004585"/>
    </source>
</evidence>
<evidence type="ECO:0000256" key="3">
    <source>
        <dbReference type="ARBA" id="ARBA00004651"/>
    </source>
</evidence>
<dbReference type="PANTHER" id="PTHR43107:SF15">
    <property type="entry name" value="FATTY ACID TRANSPORT PROTEIN 3, ISOFORM A"/>
    <property type="match status" value="1"/>
</dbReference>
<evidence type="ECO:0000256" key="10">
    <source>
        <dbReference type="ARBA" id="ARBA00022741"/>
    </source>
</evidence>
<feature type="domain" description="AMP-dependent synthetase/ligase" evidence="20">
    <location>
        <begin position="92"/>
        <end position="419"/>
    </location>
</feature>
<protein>
    <recommendedName>
        <fullName evidence="18">Very long-chain fatty acid transport protein</fullName>
    </recommendedName>
    <alternativeName>
        <fullName evidence="19">Very-long-chain acyl-CoA synthetase</fullName>
    </alternativeName>
</protein>
<evidence type="ECO:0000313" key="22">
    <source>
        <dbReference type="EMBL" id="CAH0053612.1"/>
    </source>
</evidence>
<dbReference type="InterPro" id="IPR000873">
    <property type="entry name" value="AMP-dep_synth/lig_dom"/>
</dbReference>
<keyword evidence="7" id="KW-0436">Ligase</keyword>
<dbReference type="GO" id="GO:0005811">
    <property type="term" value="C:lipid droplet"/>
    <property type="evidence" value="ECO:0007669"/>
    <property type="project" value="UniProtKB-SubCell"/>
</dbReference>
<evidence type="ECO:0000256" key="6">
    <source>
        <dbReference type="ARBA" id="ARBA00022475"/>
    </source>
</evidence>
<keyword evidence="10" id="KW-0547">Nucleotide-binding</keyword>
<evidence type="ECO:0000256" key="16">
    <source>
        <dbReference type="ARBA" id="ARBA00051585"/>
    </source>
</evidence>
<keyword evidence="14" id="KW-0472">Membrane</keyword>
<dbReference type="EMBL" id="CABFOC020000045">
    <property type="protein sequence ID" value="CAH0053612.1"/>
    <property type="molecule type" value="Genomic_DNA"/>
</dbReference>
<dbReference type="SUPFAM" id="SSF56801">
    <property type="entry name" value="Acetyl-CoA synthetase-like"/>
    <property type="match status" value="1"/>
</dbReference>
<evidence type="ECO:0000256" key="9">
    <source>
        <dbReference type="ARBA" id="ARBA00022692"/>
    </source>
</evidence>
<keyword evidence="5" id="KW-0813">Transport</keyword>
<comment type="function">
    <text evidence="17">Acyl-CoA synthetase required for both the import of long chain fatty acids (LCFAs) (C14-C18) and the activation very long chain fatty acids (VLCFAs) (C20-C26) by esterification of the fatty acids into metabolically active CoA-thioesters for subsequent degradation or incorporation into phospholipids. The transport and fatty acyl-CoA synthetase activities are genetically separable and are thus independent activities. Esterifies VLCFAs in the peroxisome matrix. The VLCFAs are actively transported into peroxisomes by a PXA1-PXA2 heterodimeric transporter in the peroxisomal membrane.</text>
</comment>
<evidence type="ECO:0000256" key="18">
    <source>
        <dbReference type="ARBA" id="ARBA00068795"/>
    </source>
</evidence>
<dbReference type="InterPro" id="IPR045851">
    <property type="entry name" value="AMP-bd_C_sf"/>
</dbReference>
<comment type="subcellular location">
    <subcellularLocation>
        <location evidence="3">Cell membrane</location>
        <topology evidence="3">Multi-pass membrane protein</topology>
    </subcellularLocation>
    <subcellularLocation>
        <location evidence="1">Lipid droplet</location>
    </subcellularLocation>
    <subcellularLocation>
        <location evidence="2">Peroxisome membrane</location>
        <topology evidence="2">Multi-pass membrane protein</topology>
    </subcellularLocation>
</comment>
<keyword evidence="15" id="KW-0576">Peroxisome</keyword>
<evidence type="ECO:0000313" key="23">
    <source>
        <dbReference type="Proteomes" id="UP000775872"/>
    </source>
</evidence>
<accession>A0A9N9ZCC0</accession>
<gene>
    <name evidence="22" type="ORF">CSOL1703_00005486</name>
</gene>
<name>A0A9N9ZCC0_9HYPO</name>
<reference evidence="22 23" key="2">
    <citation type="submission" date="2021-10" db="EMBL/GenBank/DDBJ databases">
        <authorList>
            <person name="Piombo E."/>
        </authorList>
    </citation>
    <scope>NUCLEOTIDE SEQUENCE [LARGE SCALE GENOMIC DNA]</scope>
</reference>
<proteinExistence type="inferred from homology"/>
<evidence type="ECO:0000256" key="19">
    <source>
        <dbReference type="ARBA" id="ARBA00078285"/>
    </source>
</evidence>
<dbReference type="InterPro" id="IPR020845">
    <property type="entry name" value="AMP-binding_CS"/>
</dbReference>
<evidence type="ECO:0000256" key="17">
    <source>
        <dbReference type="ARBA" id="ARBA00060276"/>
    </source>
</evidence>